<dbReference type="PANTHER" id="PTHR11668">
    <property type="entry name" value="SERINE/THREONINE PROTEIN PHOSPHATASE"/>
    <property type="match status" value="1"/>
</dbReference>
<dbReference type="InParanoid" id="B4MS25"/>
<dbReference type="FunCoup" id="B4MS25">
    <property type="interactions" value="66"/>
</dbReference>
<name>B4MS25_DROWI</name>
<keyword evidence="3" id="KW-0479">Metal-binding</keyword>
<evidence type="ECO:0000256" key="10">
    <source>
        <dbReference type="ARBA" id="ARBA00054219"/>
    </source>
</evidence>
<dbReference type="GO" id="GO:0097723">
    <property type="term" value="P:amoeboid sperm motility"/>
    <property type="evidence" value="ECO:0007669"/>
    <property type="project" value="UniProtKB-ARBA"/>
</dbReference>
<evidence type="ECO:0000259" key="12">
    <source>
        <dbReference type="PROSITE" id="PS00125"/>
    </source>
</evidence>
<dbReference type="PROSITE" id="PS00125">
    <property type="entry name" value="SER_THR_PHOSPHATASE"/>
    <property type="match status" value="1"/>
</dbReference>
<keyword evidence="4 11" id="KW-0378">Hydrolase</keyword>
<dbReference type="PRINTS" id="PR00114">
    <property type="entry name" value="STPHPHTASE"/>
</dbReference>
<gene>
    <name evidence="13" type="primary">Dwil\GK19089</name>
    <name evidence="13" type="ORF">Dwil_GK19089</name>
</gene>
<dbReference type="PANTHER" id="PTHR11668:SF300">
    <property type="entry name" value="SERINE_THREONINE-PROTEIN PHOSPHATASE"/>
    <property type="match status" value="1"/>
</dbReference>
<dbReference type="InterPro" id="IPR029052">
    <property type="entry name" value="Metallo-depent_PP-like"/>
</dbReference>
<comment type="catalytic activity">
    <reaction evidence="8">
        <text>O-phospho-L-seryl-[protein] + H2O = L-seryl-[protein] + phosphate</text>
        <dbReference type="Rhea" id="RHEA:20629"/>
        <dbReference type="Rhea" id="RHEA-COMP:9863"/>
        <dbReference type="Rhea" id="RHEA-COMP:11604"/>
        <dbReference type="ChEBI" id="CHEBI:15377"/>
        <dbReference type="ChEBI" id="CHEBI:29999"/>
        <dbReference type="ChEBI" id="CHEBI:43474"/>
        <dbReference type="ChEBI" id="CHEBI:83421"/>
        <dbReference type="EC" id="3.1.3.16"/>
    </reaction>
</comment>
<protein>
    <recommendedName>
        <fullName evidence="11">Serine/threonine-protein phosphatase</fullName>
        <ecNumber evidence="11">3.1.3.16</ecNumber>
    </recommendedName>
</protein>
<comment type="cofactor">
    <cofactor evidence="1">
        <name>Mn(2+)</name>
        <dbReference type="ChEBI" id="CHEBI:29035"/>
    </cofactor>
</comment>
<evidence type="ECO:0000256" key="11">
    <source>
        <dbReference type="RuleBase" id="RU004273"/>
    </source>
</evidence>
<keyword evidence="5" id="KW-0904">Protein phosphatase</keyword>
<dbReference type="AlphaFoldDB" id="B4MS25"/>
<dbReference type="GO" id="GO:0018991">
    <property type="term" value="P:egg-laying behavior"/>
    <property type="evidence" value="ECO:0007669"/>
    <property type="project" value="UniProtKB-ARBA"/>
</dbReference>
<evidence type="ECO:0000256" key="3">
    <source>
        <dbReference type="ARBA" id="ARBA00022723"/>
    </source>
</evidence>
<dbReference type="InterPro" id="IPR031675">
    <property type="entry name" value="STPPase_N"/>
</dbReference>
<dbReference type="Proteomes" id="UP000007798">
    <property type="component" value="Unassembled WGS sequence"/>
</dbReference>
<dbReference type="Pfam" id="PF00149">
    <property type="entry name" value="Metallophos"/>
    <property type="match status" value="1"/>
</dbReference>
<dbReference type="FunFam" id="3.60.21.10:FF:000026">
    <property type="entry name" value="Serine/threonine-protein phosphatase"/>
    <property type="match status" value="1"/>
</dbReference>
<evidence type="ECO:0000313" key="14">
    <source>
        <dbReference type="Proteomes" id="UP000007798"/>
    </source>
</evidence>
<dbReference type="GO" id="GO:0007060">
    <property type="term" value="P:male meiosis chromosome segregation"/>
    <property type="evidence" value="ECO:0007669"/>
    <property type="project" value="UniProtKB-ARBA"/>
</dbReference>
<dbReference type="GO" id="GO:0005634">
    <property type="term" value="C:nucleus"/>
    <property type="evidence" value="ECO:0007669"/>
    <property type="project" value="EnsemblMetazoa"/>
</dbReference>
<evidence type="ECO:0000256" key="2">
    <source>
        <dbReference type="ARBA" id="ARBA00008294"/>
    </source>
</evidence>
<evidence type="ECO:0000256" key="4">
    <source>
        <dbReference type="ARBA" id="ARBA00022801"/>
    </source>
</evidence>
<dbReference type="InterPro" id="IPR006186">
    <property type="entry name" value="Ser/Thr-sp_prot-phosphatase"/>
</dbReference>
<dbReference type="SUPFAM" id="SSF56300">
    <property type="entry name" value="Metallo-dependent phosphatases"/>
    <property type="match status" value="1"/>
</dbReference>
<evidence type="ECO:0000256" key="8">
    <source>
        <dbReference type="ARBA" id="ARBA00047761"/>
    </source>
</evidence>
<sequence>MKKHPRVSVTTKTDDESISIYRNPQQQQSRRTSFGICDQNTNLDDIIDRLLQAPTNLSGANLHEYEISYVCILAREILLAQPSLLELEAPVNVLGDIHGQYHNLLKYFNSTGHPPLTKYLFLGDYVDRGKKSIETLTLLLAYKARYPDSFFLLRGNHESSSLNLVYGFYDECKRRYTIKLWRTFVDCYNCLPLAAIIDKSIFCCHGGLSPSLFDMDQLRNIERPCDVPETGIICDVLWSDPDTARIGWGNNERGVSFTFGADVVSAFLLRHGFTLICRAHQVVEDGYEFFAKRQLLTIFSAPNYCGEFDNAGAMLCIDKNLLCTFRIQKPFKKHHPQSQEKKI</sequence>
<dbReference type="InterPro" id="IPR004843">
    <property type="entry name" value="Calcineurin-like_PHP"/>
</dbReference>
<dbReference type="InterPro" id="IPR050341">
    <property type="entry name" value="PP1_catalytic_subunit"/>
</dbReference>
<dbReference type="Gene3D" id="3.60.21.10">
    <property type="match status" value="1"/>
</dbReference>
<comment type="function">
    <text evidence="10">Probable phosphatase which plays a redundant role with gsp-4 in spermatogenesis by regulating sister chromatid segregation during meiosis. In addition, involved in sperm motility by controlling the dynamic disassembly of major sperm proteins (MSP) in the spermatozoan pseudopodium.</text>
</comment>
<dbReference type="SMART" id="SM00156">
    <property type="entry name" value="PP2Ac"/>
    <property type="match status" value="1"/>
</dbReference>
<reference evidence="13 14" key="1">
    <citation type="journal article" date="2007" name="Nature">
        <title>Evolution of genes and genomes on the Drosophila phylogeny.</title>
        <authorList>
            <consortium name="Drosophila 12 Genomes Consortium"/>
            <person name="Clark A.G."/>
            <person name="Eisen M.B."/>
            <person name="Smith D.R."/>
            <person name="Bergman C.M."/>
            <person name="Oliver B."/>
            <person name="Markow T.A."/>
            <person name="Kaufman T.C."/>
            <person name="Kellis M."/>
            <person name="Gelbart W."/>
            <person name="Iyer V.N."/>
            <person name="Pollard D.A."/>
            <person name="Sackton T.B."/>
            <person name="Larracuente A.M."/>
            <person name="Singh N.D."/>
            <person name="Abad J.P."/>
            <person name="Abt D.N."/>
            <person name="Adryan B."/>
            <person name="Aguade M."/>
            <person name="Akashi H."/>
            <person name="Anderson W.W."/>
            <person name="Aquadro C.F."/>
            <person name="Ardell D.H."/>
            <person name="Arguello R."/>
            <person name="Artieri C.G."/>
            <person name="Barbash D.A."/>
            <person name="Barker D."/>
            <person name="Barsanti P."/>
            <person name="Batterham P."/>
            <person name="Batzoglou S."/>
            <person name="Begun D."/>
            <person name="Bhutkar A."/>
            <person name="Blanco E."/>
            <person name="Bosak S.A."/>
            <person name="Bradley R.K."/>
            <person name="Brand A.D."/>
            <person name="Brent M.R."/>
            <person name="Brooks A.N."/>
            <person name="Brown R.H."/>
            <person name="Butlin R.K."/>
            <person name="Caggese C."/>
            <person name="Calvi B.R."/>
            <person name="Bernardo de Carvalho A."/>
            <person name="Caspi A."/>
            <person name="Castrezana S."/>
            <person name="Celniker S.E."/>
            <person name="Chang J.L."/>
            <person name="Chapple C."/>
            <person name="Chatterji S."/>
            <person name="Chinwalla A."/>
            <person name="Civetta A."/>
            <person name="Clifton S.W."/>
            <person name="Comeron J.M."/>
            <person name="Costello J.C."/>
            <person name="Coyne J.A."/>
            <person name="Daub J."/>
            <person name="David R.G."/>
            <person name="Delcher A.L."/>
            <person name="Delehaunty K."/>
            <person name="Do C.B."/>
            <person name="Ebling H."/>
            <person name="Edwards K."/>
            <person name="Eickbush T."/>
            <person name="Evans J.D."/>
            <person name="Filipski A."/>
            <person name="Findeiss S."/>
            <person name="Freyhult E."/>
            <person name="Fulton L."/>
            <person name="Fulton R."/>
            <person name="Garcia A.C."/>
            <person name="Gardiner A."/>
            <person name="Garfield D.A."/>
            <person name="Garvin B.E."/>
            <person name="Gibson G."/>
            <person name="Gilbert D."/>
            <person name="Gnerre S."/>
            <person name="Godfrey J."/>
            <person name="Good R."/>
            <person name="Gotea V."/>
            <person name="Gravely B."/>
            <person name="Greenberg A.J."/>
            <person name="Griffiths-Jones S."/>
            <person name="Gross S."/>
            <person name="Guigo R."/>
            <person name="Gustafson E.A."/>
            <person name="Haerty W."/>
            <person name="Hahn M.W."/>
            <person name="Halligan D.L."/>
            <person name="Halpern A.L."/>
            <person name="Halter G.M."/>
            <person name="Han M.V."/>
            <person name="Heger A."/>
            <person name="Hillier L."/>
            <person name="Hinrichs A.S."/>
            <person name="Holmes I."/>
            <person name="Hoskins R.A."/>
            <person name="Hubisz M.J."/>
            <person name="Hultmark D."/>
            <person name="Huntley M.A."/>
            <person name="Jaffe D.B."/>
            <person name="Jagadeeshan S."/>
            <person name="Jeck W.R."/>
            <person name="Johnson J."/>
            <person name="Jones C.D."/>
            <person name="Jordan W.C."/>
            <person name="Karpen G.H."/>
            <person name="Kataoka E."/>
            <person name="Keightley P.D."/>
            <person name="Kheradpour P."/>
            <person name="Kirkness E.F."/>
            <person name="Koerich L.B."/>
            <person name="Kristiansen K."/>
            <person name="Kudrna D."/>
            <person name="Kulathinal R.J."/>
            <person name="Kumar S."/>
            <person name="Kwok R."/>
            <person name="Lander E."/>
            <person name="Langley C.H."/>
            <person name="Lapoint R."/>
            <person name="Lazzaro B.P."/>
            <person name="Lee S.J."/>
            <person name="Levesque L."/>
            <person name="Li R."/>
            <person name="Lin C.F."/>
            <person name="Lin M.F."/>
            <person name="Lindblad-Toh K."/>
            <person name="Llopart A."/>
            <person name="Long M."/>
            <person name="Low L."/>
            <person name="Lozovsky E."/>
            <person name="Lu J."/>
            <person name="Luo M."/>
            <person name="Machado C.A."/>
            <person name="Makalowski W."/>
            <person name="Marzo M."/>
            <person name="Matsuda M."/>
            <person name="Matzkin L."/>
            <person name="McAllister B."/>
            <person name="McBride C.S."/>
            <person name="McKernan B."/>
            <person name="McKernan K."/>
            <person name="Mendez-Lago M."/>
            <person name="Minx P."/>
            <person name="Mollenhauer M.U."/>
            <person name="Montooth K."/>
            <person name="Mount S.M."/>
            <person name="Mu X."/>
            <person name="Myers E."/>
            <person name="Negre B."/>
            <person name="Newfeld S."/>
            <person name="Nielsen R."/>
            <person name="Noor M.A."/>
            <person name="O'Grady P."/>
            <person name="Pachter L."/>
            <person name="Papaceit M."/>
            <person name="Parisi M.J."/>
            <person name="Parisi M."/>
            <person name="Parts L."/>
            <person name="Pedersen J.S."/>
            <person name="Pesole G."/>
            <person name="Phillippy A.M."/>
            <person name="Ponting C.P."/>
            <person name="Pop M."/>
            <person name="Porcelli D."/>
            <person name="Powell J.R."/>
            <person name="Prohaska S."/>
            <person name="Pruitt K."/>
            <person name="Puig M."/>
            <person name="Quesneville H."/>
            <person name="Ram K.R."/>
            <person name="Rand D."/>
            <person name="Rasmussen M.D."/>
            <person name="Reed L.K."/>
            <person name="Reenan R."/>
            <person name="Reily A."/>
            <person name="Remington K.A."/>
            <person name="Rieger T.T."/>
            <person name="Ritchie M.G."/>
            <person name="Robin C."/>
            <person name="Rogers Y.H."/>
            <person name="Rohde C."/>
            <person name="Rozas J."/>
            <person name="Rubenfield M.J."/>
            <person name="Ruiz A."/>
            <person name="Russo S."/>
            <person name="Salzberg S.L."/>
            <person name="Sanchez-Gracia A."/>
            <person name="Saranga D.J."/>
            <person name="Sato H."/>
            <person name="Schaeffer S.W."/>
            <person name="Schatz M.C."/>
            <person name="Schlenke T."/>
            <person name="Schwartz R."/>
            <person name="Segarra C."/>
            <person name="Singh R.S."/>
            <person name="Sirot L."/>
            <person name="Sirota M."/>
            <person name="Sisneros N.B."/>
            <person name="Smith C.D."/>
            <person name="Smith T.F."/>
            <person name="Spieth J."/>
            <person name="Stage D.E."/>
            <person name="Stark A."/>
            <person name="Stephan W."/>
            <person name="Strausberg R.L."/>
            <person name="Strempel S."/>
            <person name="Sturgill D."/>
            <person name="Sutton G."/>
            <person name="Sutton G.G."/>
            <person name="Tao W."/>
            <person name="Teichmann S."/>
            <person name="Tobari Y.N."/>
            <person name="Tomimura Y."/>
            <person name="Tsolas J.M."/>
            <person name="Valente V.L."/>
            <person name="Venter E."/>
            <person name="Venter J.C."/>
            <person name="Vicario S."/>
            <person name="Vieira F.G."/>
            <person name="Vilella A.J."/>
            <person name="Villasante A."/>
            <person name="Walenz B."/>
            <person name="Wang J."/>
            <person name="Wasserman M."/>
            <person name="Watts T."/>
            <person name="Wilson D."/>
            <person name="Wilson R.K."/>
            <person name="Wing R.A."/>
            <person name="Wolfner M.F."/>
            <person name="Wong A."/>
            <person name="Wong G.K."/>
            <person name="Wu C.I."/>
            <person name="Wu G."/>
            <person name="Yamamoto D."/>
            <person name="Yang H.P."/>
            <person name="Yang S.P."/>
            <person name="Yorke J.A."/>
            <person name="Yoshida K."/>
            <person name="Zdobnov E."/>
            <person name="Zhang P."/>
            <person name="Zhang Y."/>
            <person name="Zimin A.V."/>
            <person name="Baldwin J."/>
            <person name="Abdouelleil A."/>
            <person name="Abdulkadir J."/>
            <person name="Abebe A."/>
            <person name="Abera B."/>
            <person name="Abreu J."/>
            <person name="Acer S.C."/>
            <person name="Aftuck L."/>
            <person name="Alexander A."/>
            <person name="An P."/>
            <person name="Anderson E."/>
            <person name="Anderson S."/>
            <person name="Arachi H."/>
            <person name="Azer M."/>
            <person name="Bachantsang P."/>
            <person name="Barry A."/>
            <person name="Bayul T."/>
            <person name="Berlin A."/>
            <person name="Bessette D."/>
            <person name="Bloom T."/>
            <person name="Blye J."/>
            <person name="Boguslavskiy L."/>
            <person name="Bonnet C."/>
            <person name="Boukhgalter B."/>
            <person name="Bourzgui I."/>
            <person name="Brown A."/>
            <person name="Cahill P."/>
            <person name="Channer S."/>
            <person name="Cheshatsang Y."/>
            <person name="Chuda L."/>
            <person name="Citroen M."/>
            <person name="Collymore A."/>
            <person name="Cooke P."/>
            <person name="Costello M."/>
            <person name="D'Aco K."/>
            <person name="Daza R."/>
            <person name="De Haan G."/>
            <person name="DeGray S."/>
            <person name="DeMaso C."/>
            <person name="Dhargay N."/>
            <person name="Dooley K."/>
            <person name="Dooley E."/>
            <person name="Doricent M."/>
            <person name="Dorje P."/>
            <person name="Dorjee K."/>
            <person name="Dupes A."/>
            <person name="Elong R."/>
            <person name="Falk J."/>
            <person name="Farina A."/>
            <person name="Faro S."/>
            <person name="Ferguson D."/>
            <person name="Fisher S."/>
            <person name="Foley C.D."/>
            <person name="Franke A."/>
            <person name="Friedrich D."/>
            <person name="Gadbois L."/>
            <person name="Gearin G."/>
            <person name="Gearin C.R."/>
            <person name="Giannoukos G."/>
            <person name="Goode T."/>
            <person name="Graham J."/>
            <person name="Grandbois E."/>
            <person name="Grewal S."/>
            <person name="Gyaltsen K."/>
            <person name="Hafez N."/>
            <person name="Hagos B."/>
            <person name="Hall J."/>
            <person name="Henson C."/>
            <person name="Hollinger A."/>
            <person name="Honan T."/>
            <person name="Huard M.D."/>
            <person name="Hughes L."/>
            <person name="Hurhula B."/>
            <person name="Husby M.E."/>
            <person name="Kamat A."/>
            <person name="Kanga B."/>
            <person name="Kashin S."/>
            <person name="Khazanovich D."/>
            <person name="Kisner P."/>
            <person name="Lance K."/>
            <person name="Lara M."/>
            <person name="Lee W."/>
            <person name="Lennon N."/>
            <person name="Letendre F."/>
            <person name="LeVine R."/>
            <person name="Lipovsky A."/>
            <person name="Liu X."/>
            <person name="Liu J."/>
            <person name="Liu S."/>
            <person name="Lokyitsang T."/>
            <person name="Lokyitsang Y."/>
            <person name="Lubonja R."/>
            <person name="Lui A."/>
            <person name="MacDonald P."/>
            <person name="Magnisalis V."/>
            <person name="Maru K."/>
            <person name="Matthews C."/>
            <person name="McCusker W."/>
            <person name="McDonough S."/>
            <person name="Mehta T."/>
            <person name="Meldrim J."/>
            <person name="Meneus L."/>
            <person name="Mihai O."/>
            <person name="Mihalev A."/>
            <person name="Mihova T."/>
            <person name="Mittelman R."/>
            <person name="Mlenga V."/>
            <person name="Montmayeur A."/>
            <person name="Mulrain L."/>
            <person name="Navidi A."/>
            <person name="Naylor J."/>
            <person name="Negash T."/>
            <person name="Nguyen T."/>
            <person name="Nguyen N."/>
            <person name="Nicol R."/>
            <person name="Norbu C."/>
            <person name="Norbu N."/>
            <person name="Novod N."/>
            <person name="O'Neill B."/>
            <person name="Osman S."/>
            <person name="Markiewicz E."/>
            <person name="Oyono O.L."/>
            <person name="Patti C."/>
            <person name="Phunkhang P."/>
            <person name="Pierre F."/>
            <person name="Priest M."/>
            <person name="Raghuraman S."/>
            <person name="Rege F."/>
            <person name="Reyes R."/>
            <person name="Rise C."/>
            <person name="Rogov P."/>
            <person name="Ross K."/>
            <person name="Ryan E."/>
            <person name="Settipalli S."/>
            <person name="Shea T."/>
            <person name="Sherpa N."/>
            <person name="Shi L."/>
            <person name="Shih D."/>
            <person name="Sparrow T."/>
            <person name="Spaulding J."/>
            <person name="Stalker J."/>
            <person name="Stange-Thomann N."/>
            <person name="Stavropoulos S."/>
            <person name="Stone C."/>
            <person name="Strader C."/>
            <person name="Tesfaye S."/>
            <person name="Thomson T."/>
            <person name="Thoulutsang Y."/>
            <person name="Thoulutsang D."/>
            <person name="Topham K."/>
            <person name="Topping I."/>
            <person name="Tsamla T."/>
            <person name="Vassiliev H."/>
            <person name="Vo A."/>
            <person name="Wangchuk T."/>
            <person name="Wangdi T."/>
            <person name="Weiand M."/>
            <person name="Wilkinson J."/>
            <person name="Wilson A."/>
            <person name="Yadav S."/>
            <person name="Young G."/>
            <person name="Yu Q."/>
            <person name="Zembek L."/>
            <person name="Zhong D."/>
            <person name="Zimmer A."/>
            <person name="Zwirko Z."/>
            <person name="Jaffe D.B."/>
            <person name="Alvarez P."/>
            <person name="Brockman W."/>
            <person name="Butler J."/>
            <person name="Chin C."/>
            <person name="Gnerre S."/>
            <person name="Grabherr M."/>
            <person name="Kleber M."/>
            <person name="Mauceli E."/>
            <person name="MacCallum I."/>
        </authorList>
    </citation>
    <scope>NUCLEOTIDE SEQUENCE [LARGE SCALE GENOMIC DNA]</scope>
    <source>
        <strain evidence="14">Tucson 14030-0811.24</strain>
    </source>
</reference>
<dbReference type="EC" id="3.1.3.16" evidence="11"/>
<evidence type="ECO:0000256" key="7">
    <source>
        <dbReference type="ARBA" id="ARBA00037818"/>
    </source>
</evidence>
<dbReference type="OrthoDB" id="7805757at2759"/>
<keyword evidence="6" id="KW-0464">Manganese</keyword>
<evidence type="ECO:0000256" key="5">
    <source>
        <dbReference type="ARBA" id="ARBA00022912"/>
    </source>
</evidence>
<dbReference type="EMBL" id="CH963850">
    <property type="protein sequence ID" value="EDW74914.2"/>
    <property type="molecule type" value="Genomic_DNA"/>
</dbReference>
<keyword evidence="14" id="KW-1185">Reference proteome</keyword>
<organism evidence="13 14">
    <name type="scientific">Drosophila willistoni</name>
    <name type="common">Fruit fly</name>
    <dbReference type="NCBI Taxonomy" id="7260"/>
    <lineage>
        <taxon>Eukaryota</taxon>
        <taxon>Metazoa</taxon>
        <taxon>Ecdysozoa</taxon>
        <taxon>Arthropoda</taxon>
        <taxon>Hexapoda</taxon>
        <taxon>Insecta</taxon>
        <taxon>Pterygota</taxon>
        <taxon>Neoptera</taxon>
        <taxon>Endopterygota</taxon>
        <taxon>Diptera</taxon>
        <taxon>Brachycera</taxon>
        <taxon>Muscomorpha</taxon>
        <taxon>Ephydroidea</taxon>
        <taxon>Drosophilidae</taxon>
        <taxon>Drosophila</taxon>
        <taxon>Sophophora</taxon>
    </lineage>
</organism>
<dbReference type="GO" id="GO:0046872">
    <property type="term" value="F:metal ion binding"/>
    <property type="evidence" value="ECO:0007669"/>
    <property type="project" value="UniProtKB-KW"/>
</dbReference>
<evidence type="ECO:0000256" key="9">
    <source>
        <dbReference type="ARBA" id="ARBA00048336"/>
    </source>
</evidence>
<dbReference type="GO" id="GO:0031143">
    <property type="term" value="C:pseudopodium"/>
    <property type="evidence" value="ECO:0007669"/>
    <property type="project" value="UniProtKB-SubCell"/>
</dbReference>
<dbReference type="eggNOG" id="KOG0374">
    <property type="taxonomic scope" value="Eukaryota"/>
</dbReference>
<dbReference type="Pfam" id="PF16891">
    <property type="entry name" value="STPPase_N"/>
    <property type="match status" value="1"/>
</dbReference>
<dbReference type="GO" id="GO:0004722">
    <property type="term" value="F:protein serine/threonine phosphatase activity"/>
    <property type="evidence" value="ECO:0007669"/>
    <property type="project" value="UniProtKB-EC"/>
</dbReference>
<dbReference type="HOGENOM" id="CLU_004962_0_7_1"/>
<dbReference type="GO" id="GO:0005737">
    <property type="term" value="C:cytoplasm"/>
    <property type="evidence" value="ECO:0007669"/>
    <property type="project" value="TreeGrafter"/>
</dbReference>
<comment type="subcellular location">
    <subcellularLocation>
        <location evidence="7">Cell projection</location>
        <location evidence="7">Pseudopodium</location>
    </subcellularLocation>
</comment>
<dbReference type="STRING" id="7260.B4MS25"/>
<comment type="similarity">
    <text evidence="2 11">Belongs to the PPP phosphatase family.</text>
</comment>
<accession>B4MS25</accession>
<proteinExistence type="inferred from homology"/>
<dbReference type="SMR" id="B4MS25"/>
<feature type="domain" description="Serine/threonine specific protein phosphatases" evidence="12">
    <location>
        <begin position="153"/>
        <end position="158"/>
    </location>
</feature>
<evidence type="ECO:0000256" key="1">
    <source>
        <dbReference type="ARBA" id="ARBA00001936"/>
    </source>
</evidence>
<dbReference type="GO" id="GO:0031272">
    <property type="term" value="P:regulation of pseudopodium assembly"/>
    <property type="evidence" value="ECO:0007669"/>
    <property type="project" value="UniProtKB-ARBA"/>
</dbReference>
<evidence type="ECO:0000256" key="6">
    <source>
        <dbReference type="ARBA" id="ARBA00023211"/>
    </source>
</evidence>
<evidence type="ECO:0000313" key="13">
    <source>
        <dbReference type="EMBL" id="EDW74914.2"/>
    </source>
</evidence>
<comment type="catalytic activity">
    <reaction evidence="9 11">
        <text>O-phospho-L-threonyl-[protein] + H2O = L-threonyl-[protein] + phosphate</text>
        <dbReference type="Rhea" id="RHEA:47004"/>
        <dbReference type="Rhea" id="RHEA-COMP:11060"/>
        <dbReference type="Rhea" id="RHEA-COMP:11605"/>
        <dbReference type="ChEBI" id="CHEBI:15377"/>
        <dbReference type="ChEBI" id="CHEBI:30013"/>
        <dbReference type="ChEBI" id="CHEBI:43474"/>
        <dbReference type="ChEBI" id="CHEBI:61977"/>
        <dbReference type="EC" id="3.1.3.16"/>
    </reaction>
</comment>